<comment type="caution">
    <text evidence="1">The sequence shown here is derived from an EMBL/GenBank/DDBJ whole genome shotgun (WGS) entry which is preliminary data.</text>
</comment>
<keyword evidence="2" id="KW-1185">Reference proteome</keyword>
<organism evidence="1 2">
    <name type="scientific">Allacma fusca</name>
    <dbReference type="NCBI Taxonomy" id="39272"/>
    <lineage>
        <taxon>Eukaryota</taxon>
        <taxon>Metazoa</taxon>
        <taxon>Ecdysozoa</taxon>
        <taxon>Arthropoda</taxon>
        <taxon>Hexapoda</taxon>
        <taxon>Collembola</taxon>
        <taxon>Symphypleona</taxon>
        <taxon>Sminthuridae</taxon>
        <taxon>Allacma</taxon>
    </lineage>
</organism>
<dbReference type="InterPro" id="IPR053358">
    <property type="entry name" value="Diff-assoc_signaling"/>
</dbReference>
<evidence type="ECO:0000313" key="1">
    <source>
        <dbReference type="EMBL" id="CAG7829821.1"/>
    </source>
</evidence>
<accession>A0A8J2LWX2</accession>
<name>A0A8J2LWX2_9HEXA</name>
<sequence>MYNRLYCFFMVVKAAASRRQLLGQVVLFQFDAYMGRSFEVERKQRDECINIRYYNDSDANFDNRASSVFLGENCVVLHEHIGCSGRSLKLDWNNTANSNCNYHLKECTFDDMTSSVSFCDANFPDNYESSNLTGYKGSQCIDSCKPRQKPYFWCNTQNGSWDFCSPRPGVDFLGNSCQDSCVYNDTTFPQSVVLYEAQHQKGREYRMNDQAETPCWNFGYTSESQSTPKVDISSIYLDSSCVQMYDNIGCSGNYFELTSELEDNCWSKIKSCSEYNKIVSAKLCSVDLPPPYDPAFGISGSRCYSRCHTRSRHYFWCHLEDNSWDFCSPRPGIDYFGDRCEANCSSPEKAHENGITVYELGPSKSENQEVELFVGLRFQSKRTTISYSEEVKCFNLGYDENLSVNFNHMVYSIRLSSANLFSCVILHDSVGCTGNFLVVSSYDNVECHENLENCNWSTSVSSVSFCDTRFPRKFPEPKGITGQVCIDDCATRGKPYFWCHLANGSQEFCIPRPGQSFLGNFCSGNCTQDYVPEVTPGFSRWASLYMKEWFQDKHITIDTGTMSRCLNLGYDAEQDANFNNAIYSVAIDHEVCLRLHDKLGCVGKYLEVSHETNIKCHRDLESCGWHRKVSSVSRCGSKFTSKTSLSTAVLADKNCSSPGEAGQANLFCCEVDTSWNFCFPRTAQNYLGDKWPAKYMSKFEHLKNPVLYNRKAFSGISEATYDLENRKCINLRNDTGYAVSGREPLGKPFFWCHLQNGTSDYCLPRPGQDSFGNDCEENCFSKTLLRASKTDNSSSHQNSMNAHIMVLSLLLSIFLNIKLCSMLDYVNAACKCGNKFTFKSRSKENVTEEKFIRVQTKLFTGVKIALVLLFK</sequence>
<dbReference type="AlphaFoldDB" id="A0A8J2LWX2"/>
<dbReference type="OrthoDB" id="9895617at2759"/>
<protein>
    <submittedName>
        <fullName evidence="1">Uncharacterized protein</fullName>
    </submittedName>
</protein>
<dbReference type="EMBL" id="CAJVCH010553109">
    <property type="protein sequence ID" value="CAG7829821.1"/>
    <property type="molecule type" value="Genomic_DNA"/>
</dbReference>
<dbReference type="PANTHER" id="PTHR34261:SF1">
    <property type="entry name" value="TUBULIN POLYMERIZATION-PROMOTING PROTEIN"/>
    <property type="match status" value="1"/>
</dbReference>
<dbReference type="Proteomes" id="UP000708208">
    <property type="component" value="Unassembled WGS sequence"/>
</dbReference>
<proteinExistence type="predicted"/>
<gene>
    <name evidence="1" type="ORF">AFUS01_LOCUS39664</name>
</gene>
<evidence type="ECO:0000313" key="2">
    <source>
        <dbReference type="Proteomes" id="UP000708208"/>
    </source>
</evidence>
<dbReference type="PANTHER" id="PTHR34261">
    <property type="entry name" value="APC REGULATOR OF WNT-SIGNALING PATHWAY-RELATED"/>
    <property type="match status" value="1"/>
</dbReference>
<reference evidence="1" key="1">
    <citation type="submission" date="2021-06" db="EMBL/GenBank/DDBJ databases">
        <authorList>
            <person name="Hodson N. C."/>
            <person name="Mongue J. A."/>
            <person name="Jaron S. K."/>
        </authorList>
    </citation>
    <scope>NUCLEOTIDE SEQUENCE</scope>
</reference>